<dbReference type="Proteomes" id="UP000029227">
    <property type="component" value="Unassembled WGS sequence"/>
</dbReference>
<evidence type="ECO:0000313" key="5">
    <source>
        <dbReference type="Proteomes" id="UP000036426"/>
    </source>
</evidence>
<evidence type="ECO:0000313" key="2">
    <source>
        <dbReference type="EMBL" id="GAL02586.1"/>
    </source>
</evidence>
<evidence type="ECO:0000313" key="4">
    <source>
        <dbReference type="Proteomes" id="UP000029227"/>
    </source>
</evidence>
<dbReference type="RefSeq" id="WP_047873228.1">
    <property type="nucleotide sequence ID" value="NZ_BMYC01000001.1"/>
</dbReference>
<gene>
    <name evidence="3" type="ORF">ABT58_04925</name>
    <name evidence="2" type="ORF">JCM19237_5479</name>
</gene>
<organism evidence="2 4">
    <name type="scientific">Photobacterium aphoticum</name>
    <dbReference type="NCBI Taxonomy" id="754436"/>
    <lineage>
        <taxon>Bacteria</taxon>
        <taxon>Pseudomonadati</taxon>
        <taxon>Pseudomonadota</taxon>
        <taxon>Gammaproteobacteria</taxon>
        <taxon>Vibrionales</taxon>
        <taxon>Vibrionaceae</taxon>
        <taxon>Photobacterium</taxon>
    </lineage>
</organism>
<dbReference type="GO" id="GO:0016740">
    <property type="term" value="F:transferase activity"/>
    <property type="evidence" value="ECO:0007669"/>
    <property type="project" value="UniProtKB-KW"/>
</dbReference>
<dbReference type="eggNOG" id="COG2357">
    <property type="taxonomic scope" value="Bacteria"/>
</dbReference>
<feature type="chain" id="PRO_5007382801" evidence="1">
    <location>
        <begin position="25"/>
        <end position="262"/>
    </location>
</feature>
<comment type="caution">
    <text evidence="2">The sequence shown here is derived from an EMBL/GenBank/DDBJ whole genome shotgun (WGS) entry which is preliminary data.</text>
</comment>
<dbReference type="EMBL" id="BBMN01000001">
    <property type="protein sequence ID" value="GAL02586.1"/>
    <property type="molecule type" value="Genomic_DNA"/>
</dbReference>
<keyword evidence="1" id="KW-0732">Signal</keyword>
<accession>A0A090QI46</accession>
<sequence length="262" mass="29343">MDVKSLLRTCFILLFVLGRSSAVAAPLATDHNKQEYEFPARLSEGSKKSFQQSLSGLYSIQDWRAPHIAQPYADFNKLYAQAPAAQDELNNLMQEIGLLTSTDVILPGVKTKQRAQTKVDTELEGDATKITDLARASLVANDIPSLVQAFEWMGKEATLVAVKNRFKNPTASGYRDLKVLVRLPQSQLIAEVQLHLAAVSDVKNGEEHKIYEQIQRIERTAQSQQRDLSEFETAQIQQLRATSKALYHTAWQQYLHPSSMAS</sequence>
<name>A0A090QI46_9GAMM</name>
<dbReference type="AlphaFoldDB" id="A0A090QI46"/>
<evidence type="ECO:0000313" key="3">
    <source>
        <dbReference type="EMBL" id="KLV01776.1"/>
    </source>
</evidence>
<evidence type="ECO:0000256" key="1">
    <source>
        <dbReference type="SAM" id="SignalP"/>
    </source>
</evidence>
<feature type="signal peptide" evidence="1">
    <location>
        <begin position="1"/>
        <end position="24"/>
    </location>
</feature>
<dbReference type="Proteomes" id="UP000036426">
    <property type="component" value="Unassembled WGS sequence"/>
</dbReference>
<dbReference type="STRING" id="754436.JCM19237_5479"/>
<protein>
    <submittedName>
        <fullName evidence="3">Phosphoribosylglycinamide formyltransferase</fullName>
    </submittedName>
</protein>
<reference evidence="3 5" key="2">
    <citation type="submission" date="2015-05" db="EMBL/GenBank/DDBJ databases">
        <title>Photobacterium galathea sp. nov.</title>
        <authorList>
            <person name="Machado H."/>
            <person name="Gram L."/>
        </authorList>
    </citation>
    <scope>NUCLEOTIDE SEQUENCE [LARGE SCALE GENOMIC DNA]</scope>
    <source>
        <strain evidence="3 5">DSM 25995</strain>
    </source>
</reference>
<dbReference type="OrthoDB" id="5823369at2"/>
<keyword evidence="5" id="KW-1185">Reference proteome</keyword>
<dbReference type="SUPFAM" id="SSF81301">
    <property type="entry name" value="Nucleotidyltransferase"/>
    <property type="match status" value="1"/>
</dbReference>
<proteinExistence type="predicted"/>
<reference evidence="2 4" key="1">
    <citation type="journal article" date="2014" name="Genome Announc.">
        <title>Draft Genome Sequences of Two Vibrionaceae Species, Vibrio ponticus C121 and Photobacterium aphoticum C119, Isolated as Coral Reef Microbiota.</title>
        <authorList>
            <person name="Al-saari N."/>
            <person name="Meirelles P.M."/>
            <person name="Mino S."/>
            <person name="Suda W."/>
            <person name="Oshima K."/>
            <person name="Hattori M."/>
            <person name="Ohkuma M."/>
            <person name="Thompson F.L."/>
            <person name="Gomez-Gil B."/>
            <person name="Sawabe T."/>
            <person name="Sawabe T."/>
        </authorList>
    </citation>
    <scope>NUCLEOTIDE SEQUENCE [LARGE SCALE GENOMIC DNA]</scope>
    <source>
        <strain evidence="2 4">JCM 19237</strain>
    </source>
</reference>
<keyword evidence="3" id="KW-0808">Transferase</keyword>
<dbReference type="EMBL" id="LDOV01000010">
    <property type="protein sequence ID" value="KLV01776.1"/>
    <property type="molecule type" value="Genomic_DNA"/>
</dbReference>
<dbReference type="InterPro" id="IPR043519">
    <property type="entry name" value="NT_sf"/>
</dbReference>
<dbReference type="PATRIC" id="fig|754436.4.peg.1048"/>